<proteinExistence type="inferred from homology"/>
<dbReference type="PANTHER" id="PTHR10894">
    <property type="entry name" value="NUCLEOLAR PROTEIN 5 NUCLEOLAR PROTEIN NOP5 NOP58"/>
    <property type="match status" value="1"/>
</dbReference>
<evidence type="ECO:0000256" key="8">
    <source>
        <dbReference type="SAM" id="MobiDB-lite"/>
    </source>
</evidence>
<dbReference type="FunFam" id="1.10.246.90:FF:000003">
    <property type="entry name" value="Nucleolar protein 58"/>
    <property type="match status" value="1"/>
</dbReference>
<dbReference type="InterPro" id="IPR002687">
    <property type="entry name" value="Nop_dom"/>
</dbReference>
<dbReference type="Proteomes" id="UP001054945">
    <property type="component" value="Unassembled WGS sequence"/>
</dbReference>
<dbReference type="AlphaFoldDB" id="A0AAV4UM89"/>
<dbReference type="EMBL" id="BPLR01013118">
    <property type="protein sequence ID" value="GIY58857.1"/>
    <property type="molecule type" value="Genomic_DNA"/>
</dbReference>
<organism evidence="10 11">
    <name type="scientific">Caerostris extrusa</name>
    <name type="common">Bark spider</name>
    <name type="synonym">Caerostris bankana</name>
    <dbReference type="NCBI Taxonomy" id="172846"/>
    <lineage>
        <taxon>Eukaryota</taxon>
        <taxon>Metazoa</taxon>
        <taxon>Ecdysozoa</taxon>
        <taxon>Arthropoda</taxon>
        <taxon>Chelicerata</taxon>
        <taxon>Arachnida</taxon>
        <taxon>Araneae</taxon>
        <taxon>Araneomorphae</taxon>
        <taxon>Entelegynae</taxon>
        <taxon>Araneoidea</taxon>
        <taxon>Araneidae</taxon>
        <taxon>Caerostris</taxon>
    </lineage>
</organism>
<feature type="domain" description="Nop" evidence="9">
    <location>
        <begin position="324"/>
        <end position="443"/>
    </location>
</feature>
<keyword evidence="6" id="KW-0687">Ribonucleoprotein</keyword>
<evidence type="ECO:0000256" key="2">
    <source>
        <dbReference type="ARBA" id="ARBA00009211"/>
    </source>
</evidence>
<dbReference type="GO" id="GO:0042254">
    <property type="term" value="P:ribosome biogenesis"/>
    <property type="evidence" value="ECO:0007669"/>
    <property type="project" value="UniProtKB-KW"/>
</dbReference>
<dbReference type="Pfam" id="PF08156">
    <property type="entry name" value="NOP5NT"/>
    <property type="match status" value="1"/>
</dbReference>
<evidence type="ECO:0000256" key="1">
    <source>
        <dbReference type="ARBA" id="ARBA00004604"/>
    </source>
</evidence>
<gene>
    <name evidence="10" type="primary">Nop58</name>
    <name evidence="10" type="ORF">CEXT_772861</name>
</gene>
<reference evidence="10 11" key="1">
    <citation type="submission" date="2021-06" db="EMBL/GenBank/DDBJ databases">
        <title>Caerostris extrusa draft genome.</title>
        <authorList>
            <person name="Kono N."/>
            <person name="Arakawa K."/>
        </authorList>
    </citation>
    <scope>NUCLEOTIDE SEQUENCE [LARGE SCALE GENOMIC DNA]</scope>
</reference>
<dbReference type="FunFam" id="1.10.287.4070:FF:000001">
    <property type="entry name" value="Probable Nucleolar protein 58"/>
    <property type="match status" value="1"/>
</dbReference>
<comment type="function">
    <text evidence="7">Required for pre-18S rRNA processing. May bind microtubules.</text>
</comment>
<dbReference type="PROSITE" id="PS51358">
    <property type="entry name" value="NOP"/>
    <property type="match status" value="1"/>
</dbReference>
<dbReference type="SUPFAM" id="SSF89124">
    <property type="entry name" value="Nop domain"/>
    <property type="match status" value="1"/>
</dbReference>
<dbReference type="PANTHER" id="PTHR10894:SF1">
    <property type="entry name" value="NUCLEOLAR PROTEIN 58"/>
    <property type="match status" value="1"/>
</dbReference>
<evidence type="ECO:0000259" key="9">
    <source>
        <dbReference type="PROSITE" id="PS51358"/>
    </source>
</evidence>
<dbReference type="GO" id="GO:0031428">
    <property type="term" value="C:box C/D methylation guide snoRNP complex"/>
    <property type="evidence" value="ECO:0007669"/>
    <property type="project" value="InterPro"/>
</dbReference>
<keyword evidence="5" id="KW-0539">Nucleus</keyword>
<comment type="subcellular location">
    <subcellularLocation>
        <location evidence="1">Nucleus</location>
        <location evidence="1">Nucleolus</location>
    </subcellularLocation>
</comment>
<dbReference type="InterPro" id="IPR036070">
    <property type="entry name" value="Nop_dom_sf"/>
</dbReference>
<dbReference type="Gene3D" id="1.10.287.4070">
    <property type="match status" value="1"/>
</dbReference>
<sequence length="510" mass="57482">MVASAHLLESNLEQHILVQCVDSSDGLLMYISTLTFLSSFIMLVLFETSAGYAIFKLLKEKKLVKPEKLREEFKTMEKTSKILKLLHFEKFKDMEDALSSATATINGKMSKPLKKCLKRLIAEGVHEQLAVGEAKLGGCIAKKLKIECTHNAATQELMRCIRWKISELLEGLKEKDLTRMALGVSHGLSRYKIKFNPQKIDKMVIEAINALDEMDKEINNYVMRCKEWYGWHFPELAKIISDNTLYLKIVVAMGFRDNAANTDFSSFLSEEEEQKVKAMAEISMGTEIMQDDLYNMQTMCQEVLKLQEYRTHLYEYLKNRMAAVAPNVTTLVGEIVGARLISHAGSLINLAKAPASTVQILGAEKALFRALKARHDTPKYGLIYHAHIVGQSSTSNRGRVSRMLAAKTVLAARVDALADDDDCVDIGTEQRAKLEKSLRYIEEKGNRRISGTGKGKARHEKYDNKSQVFQYKSSGDSSLPLKSGKPFGKRKFESAKKESFNKKIKVEAEE</sequence>
<evidence type="ECO:0000256" key="5">
    <source>
        <dbReference type="ARBA" id="ARBA00023242"/>
    </source>
</evidence>
<protein>
    <recommendedName>
        <fullName evidence="3">Nucleolar protein 58</fullName>
    </recommendedName>
</protein>
<keyword evidence="11" id="KW-1185">Reference proteome</keyword>
<dbReference type="Pfam" id="PF01798">
    <property type="entry name" value="Nop"/>
    <property type="match status" value="1"/>
</dbReference>
<accession>A0AAV4UM89</accession>
<dbReference type="GO" id="GO:0030515">
    <property type="term" value="F:snoRNA binding"/>
    <property type="evidence" value="ECO:0007669"/>
    <property type="project" value="InterPro"/>
</dbReference>
<feature type="region of interest" description="Disordered" evidence="8">
    <location>
        <begin position="448"/>
        <end position="492"/>
    </location>
</feature>
<feature type="compositionally biased region" description="Polar residues" evidence="8">
    <location>
        <begin position="465"/>
        <end position="477"/>
    </location>
</feature>
<evidence type="ECO:0000313" key="10">
    <source>
        <dbReference type="EMBL" id="GIY58857.1"/>
    </source>
</evidence>
<keyword evidence="4" id="KW-0690">Ribosome biogenesis</keyword>
<evidence type="ECO:0000256" key="6">
    <source>
        <dbReference type="ARBA" id="ARBA00023274"/>
    </source>
</evidence>
<dbReference type="GO" id="GO:0032040">
    <property type="term" value="C:small-subunit processome"/>
    <property type="evidence" value="ECO:0007669"/>
    <property type="project" value="InterPro"/>
</dbReference>
<evidence type="ECO:0000256" key="7">
    <source>
        <dbReference type="ARBA" id="ARBA00024837"/>
    </source>
</evidence>
<evidence type="ECO:0000313" key="11">
    <source>
        <dbReference type="Proteomes" id="UP001054945"/>
    </source>
</evidence>
<evidence type="ECO:0000256" key="4">
    <source>
        <dbReference type="ARBA" id="ARBA00022517"/>
    </source>
</evidence>
<dbReference type="InterPro" id="IPR012974">
    <property type="entry name" value="NOP58/56_N"/>
</dbReference>
<dbReference type="SMART" id="SM00931">
    <property type="entry name" value="NOSIC"/>
    <property type="match status" value="1"/>
</dbReference>
<dbReference type="InterPro" id="IPR012976">
    <property type="entry name" value="NOSIC"/>
</dbReference>
<dbReference type="InterPro" id="IPR042239">
    <property type="entry name" value="Nop_C"/>
</dbReference>
<name>A0AAV4UM89_CAEEX</name>
<comment type="caution">
    <text evidence="10">The sequence shown here is derived from an EMBL/GenBank/DDBJ whole genome shotgun (WGS) entry which is preliminary data.</text>
</comment>
<evidence type="ECO:0000256" key="3">
    <source>
        <dbReference type="ARBA" id="ARBA00020379"/>
    </source>
</evidence>
<dbReference type="InterPro" id="IPR045056">
    <property type="entry name" value="Nop56/Nop58"/>
</dbReference>
<dbReference type="Gene3D" id="1.10.246.90">
    <property type="entry name" value="Nop domain"/>
    <property type="match status" value="1"/>
</dbReference>
<comment type="similarity">
    <text evidence="2">Belongs to the NOP5/NOP56 family.</text>
</comment>